<dbReference type="Gene3D" id="3.30.70.330">
    <property type="match status" value="1"/>
</dbReference>
<dbReference type="PANTHER" id="PTHR12921">
    <property type="entry name" value="UBIQUITIN-FOLD MODIFIER-CONJUGATING ENZYME 1"/>
    <property type="match status" value="1"/>
</dbReference>
<evidence type="ECO:0000256" key="9">
    <source>
        <dbReference type="ARBA" id="ARBA00022927"/>
    </source>
</evidence>
<dbReference type="InterPro" id="IPR035979">
    <property type="entry name" value="RBD_domain_sf"/>
</dbReference>
<keyword evidence="9" id="KW-0653">Protein transport</keyword>
<dbReference type="GO" id="GO:0015031">
    <property type="term" value="P:protein transport"/>
    <property type="evidence" value="ECO:0007669"/>
    <property type="project" value="UniProtKB-KW"/>
</dbReference>
<dbReference type="Gene3D" id="3.10.110.10">
    <property type="entry name" value="Ubiquitin Conjugating Enzyme"/>
    <property type="match status" value="1"/>
</dbReference>
<dbReference type="GO" id="GO:0061657">
    <property type="term" value="F:UFM1 conjugating enzyme activity"/>
    <property type="evidence" value="ECO:0007669"/>
    <property type="project" value="InterPro"/>
</dbReference>
<dbReference type="Pfam" id="PF08694">
    <property type="entry name" value="UFC1"/>
    <property type="match status" value="1"/>
</dbReference>
<dbReference type="GO" id="GO:0051028">
    <property type="term" value="P:mRNA transport"/>
    <property type="evidence" value="ECO:0007669"/>
    <property type="project" value="UniProtKB-UniRule"/>
</dbReference>
<evidence type="ECO:0000256" key="13">
    <source>
        <dbReference type="ARBA" id="ARBA00029997"/>
    </source>
</evidence>
<comment type="similarity">
    <text evidence="3">Belongs to the Nup35 family.</text>
</comment>
<evidence type="ECO:0000256" key="8">
    <source>
        <dbReference type="ARBA" id="ARBA00022816"/>
    </source>
</evidence>
<feature type="domain" description="RRM Nup35-type" evidence="17">
    <location>
        <begin position="323"/>
        <end position="402"/>
    </location>
</feature>
<evidence type="ECO:0000256" key="2">
    <source>
        <dbReference type="ARBA" id="ARBA00008451"/>
    </source>
</evidence>
<dbReference type="Pfam" id="PF05172">
    <property type="entry name" value="RRM_Nup35"/>
    <property type="match status" value="1"/>
</dbReference>
<comment type="subcellular location">
    <subcellularLocation>
        <location evidence="1">Nucleus</location>
        <location evidence="1">Nuclear pore complex</location>
    </subcellularLocation>
</comment>
<dbReference type="Proteomes" id="UP000887561">
    <property type="component" value="Unplaced"/>
</dbReference>
<evidence type="ECO:0000256" key="7">
    <source>
        <dbReference type="ARBA" id="ARBA00022786"/>
    </source>
</evidence>
<dbReference type="GO" id="GO:0005737">
    <property type="term" value="C:cytoplasm"/>
    <property type="evidence" value="ECO:0007669"/>
    <property type="project" value="TreeGrafter"/>
</dbReference>
<keyword evidence="6 15" id="KW-0813">Transport</keyword>
<evidence type="ECO:0000256" key="6">
    <source>
        <dbReference type="ARBA" id="ARBA00022448"/>
    </source>
</evidence>
<evidence type="ECO:0000313" key="19">
    <source>
        <dbReference type="WBParaSite" id="scaffold3593_cov177.g6837"/>
    </source>
</evidence>
<evidence type="ECO:0000313" key="18">
    <source>
        <dbReference type="Proteomes" id="UP000887561"/>
    </source>
</evidence>
<comment type="similarity">
    <text evidence="2">Belongs to the ubiquitin-conjugating enzyme family. UFC1 subfamily.</text>
</comment>
<evidence type="ECO:0000256" key="16">
    <source>
        <dbReference type="SAM" id="MobiDB-lite"/>
    </source>
</evidence>
<keyword evidence="7" id="KW-0833">Ubl conjugation pathway</keyword>
<evidence type="ECO:0000256" key="3">
    <source>
        <dbReference type="ARBA" id="ARBA00009454"/>
    </source>
</evidence>
<organism evidence="18 19">
    <name type="scientific">Meloidogyne javanica</name>
    <name type="common">Root-knot nematode worm</name>
    <dbReference type="NCBI Taxonomy" id="6303"/>
    <lineage>
        <taxon>Eukaryota</taxon>
        <taxon>Metazoa</taxon>
        <taxon>Ecdysozoa</taxon>
        <taxon>Nematoda</taxon>
        <taxon>Chromadorea</taxon>
        <taxon>Rhabditida</taxon>
        <taxon>Tylenchina</taxon>
        <taxon>Tylenchomorpha</taxon>
        <taxon>Tylenchoidea</taxon>
        <taxon>Meloidogynidae</taxon>
        <taxon>Meloidogyninae</taxon>
        <taxon>Meloidogyne</taxon>
        <taxon>Meloidogyne incognita group</taxon>
    </lineage>
</organism>
<keyword evidence="18" id="KW-1185">Reference proteome</keyword>
<dbReference type="CDD" id="cd12441">
    <property type="entry name" value="RRM_Nup53_like"/>
    <property type="match status" value="1"/>
</dbReference>
<evidence type="ECO:0000256" key="1">
    <source>
        <dbReference type="ARBA" id="ARBA00004567"/>
    </source>
</evidence>
<dbReference type="InterPro" id="IPR016135">
    <property type="entry name" value="UBQ-conjugating_enzyme/RWD"/>
</dbReference>
<protein>
    <recommendedName>
        <fullName evidence="5">Nucleoporin NUP35</fullName>
    </recommendedName>
    <alternativeName>
        <fullName evidence="14">35 kDa nucleoporin</fullName>
    </alternativeName>
    <alternativeName>
        <fullName evidence="13">Nucleoporin NUP53</fullName>
    </alternativeName>
    <alternativeName>
        <fullName evidence="4">Ubiquitin-fold modifier-conjugating enzyme 1</fullName>
    </alternativeName>
</protein>
<reference evidence="19" key="1">
    <citation type="submission" date="2022-11" db="UniProtKB">
        <authorList>
            <consortium name="WormBaseParasite"/>
        </authorList>
    </citation>
    <scope>IDENTIFICATION</scope>
</reference>
<dbReference type="SUPFAM" id="SSF54495">
    <property type="entry name" value="UBC-like"/>
    <property type="match status" value="1"/>
</dbReference>
<sequence>MALDESTKKNLKQIPLLKTNAGPRDGPLWLERLKEEYNCLITFINNNKANDSDWFRLESNSDGTRWFGKCWTYHDKIKYEFDIEFDLPVTYPKTAPEIALPELDGKTAKMYRGGKICLSDHFKPLWSRNAPKFGIAHALSLGLGPWMAVEIPEMIERGTITFYIVMNQFRDFSDLKMTEKTNINSSNDAQQFAPSFLFGGQQPVRRSFTSKNGEYGSPGILRKRELSSGTGKNVHWSPVLVRSRSKSPDARKLQRLSSGKSASTSLWNGPPLRSLNEEIVGPPSKLSRMEPSHSEQFSFQSNGGEQVEEICEIDSEETCNGIDGEFHWVTVFGFTPNYRDEVLELFSRHGDIMAQRATKDGNWVHIRYSSPVHARQALAKNATLFHGQMIGVVPCRERDALTVQETTVPPKSRNSSNGSCSFLENDMSSLLHFNGGDTPTRLVPSTSFCKEDISVPSRARLSFSTRSGMRPLNSSLVSMNGSADSSLIKGKEDSFIGKLWNSIFSSGGDNSASTNTD</sequence>
<dbReference type="WBParaSite" id="scaffold3593_cov177.g6837">
    <property type="protein sequence ID" value="scaffold3593_cov177.g6837"/>
    <property type="gene ID" value="scaffold3593_cov177.g6837"/>
</dbReference>
<keyword evidence="10" id="KW-0811">Translocation</keyword>
<feature type="compositionally biased region" description="Polar residues" evidence="16">
    <location>
        <begin position="255"/>
        <end position="267"/>
    </location>
</feature>
<evidence type="ECO:0000256" key="14">
    <source>
        <dbReference type="ARBA" id="ARBA00030250"/>
    </source>
</evidence>
<dbReference type="InterPro" id="IPR007846">
    <property type="entry name" value="RRM_NUP35_dom"/>
</dbReference>
<dbReference type="PROSITE" id="PS51472">
    <property type="entry name" value="RRM_NUP35"/>
    <property type="match status" value="1"/>
</dbReference>
<keyword evidence="11 15" id="KW-0906">Nuclear pore complex</keyword>
<dbReference type="InterPro" id="IPR012677">
    <property type="entry name" value="Nucleotide-bd_a/b_plait_sf"/>
</dbReference>
<evidence type="ECO:0000256" key="12">
    <source>
        <dbReference type="ARBA" id="ARBA00023242"/>
    </source>
</evidence>
<proteinExistence type="inferred from homology"/>
<dbReference type="SUPFAM" id="SSF54928">
    <property type="entry name" value="RNA-binding domain, RBD"/>
    <property type="match status" value="1"/>
</dbReference>
<accession>A0A915MDW6</accession>
<keyword evidence="8 15" id="KW-0509">mRNA transport</keyword>
<keyword evidence="12 15" id="KW-0539">Nucleus</keyword>
<dbReference type="GO" id="GO:1990592">
    <property type="term" value="P:protein K69-linked ufmylation"/>
    <property type="evidence" value="ECO:0007669"/>
    <property type="project" value="TreeGrafter"/>
</dbReference>
<dbReference type="GO" id="GO:0005643">
    <property type="term" value="C:nuclear pore"/>
    <property type="evidence" value="ECO:0007669"/>
    <property type="project" value="UniProtKB-SubCell"/>
</dbReference>
<dbReference type="CDD" id="cd11686">
    <property type="entry name" value="UBCc_UFC1"/>
    <property type="match status" value="1"/>
</dbReference>
<evidence type="ECO:0000259" key="17">
    <source>
        <dbReference type="PROSITE" id="PS51472"/>
    </source>
</evidence>
<evidence type="ECO:0000256" key="10">
    <source>
        <dbReference type="ARBA" id="ARBA00023010"/>
    </source>
</evidence>
<evidence type="ECO:0000256" key="5">
    <source>
        <dbReference type="ARBA" id="ARBA00016439"/>
    </source>
</evidence>
<evidence type="ECO:0000256" key="4">
    <source>
        <dbReference type="ARBA" id="ARBA00013306"/>
    </source>
</evidence>
<dbReference type="PANTHER" id="PTHR12921:SF0">
    <property type="entry name" value="UBIQUITIN-FOLD MODIFIER-CONJUGATING ENZYME 1"/>
    <property type="match status" value="1"/>
</dbReference>
<evidence type="ECO:0000256" key="15">
    <source>
        <dbReference type="PROSITE-ProRule" id="PRU00804"/>
    </source>
</evidence>
<name>A0A915MDW6_MELJA</name>
<dbReference type="AlphaFoldDB" id="A0A915MDW6"/>
<feature type="region of interest" description="Disordered" evidence="16">
    <location>
        <begin position="207"/>
        <end position="279"/>
    </location>
</feature>
<dbReference type="FunFam" id="3.30.70.330:FF:000095">
    <property type="entry name" value="Putative Nucleoporin NUP53"/>
    <property type="match status" value="1"/>
</dbReference>
<dbReference type="GO" id="GO:0003676">
    <property type="term" value="F:nucleic acid binding"/>
    <property type="evidence" value="ECO:0007669"/>
    <property type="project" value="InterPro"/>
</dbReference>
<evidence type="ECO:0000256" key="11">
    <source>
        <dbReference type="ARBA" id="ARBA00023132"/>
    </source>
</evidence>
<dbReference type="InterPro" id="IPR014806">
    <property type="entry name" value="Ufc1"/>
</dbReference>